<keyword evidence="6" id="KW-0479">Metal-binding</keyword>
<dbReference type="PANTHER" id="PTHR30040:SF2">
    <property type="entry name" value="FAD:PROTEIN FMN TRANSFERASE"/>
    <property type="match status" value="1"/>
</dbReference>
<evidence type="ECO:0000256" key="4">
    <source>
        <dbReference type="ARBA" id="ARBA00022630"/>
    </source>
</evidence>
<evidence type="ECO:0000313" key="12">
    <source>
        <dbReference type="Proteomes" id="UP000399805"/>
    </source>
</evidence>
<accession>A0A6I8LS66</accession>
<comment type="catalytic activity">
    <reaction evidence="10">
        <text>L-threonyl-[protein] + FAD = FMN-L-threonyl-[protein] + AMP + H(+)</text>
        <dbReference type="Rhea" id="RHEA:36847"/>
        <dbReference type="Rhea" id="RHEA-COMP:11060"/>
        <dbReference type="Rhea" id="RHEA-COMP:11061"/>
        <dbReference type="ChEBI" id="CHEBI:15378"/>
        <dbReference type="ChEBI" id="CHEBI:30013"/>
        <dbReference type="ChEBI" id="CHEBI:57692"/>
        <dbReference type="ChEBI" id="CHEBI:74257"/>
        <dbReference type="ChEBI" id="CHEBI:456215"/>
        <dbReference type="EC" id="2.7.1.180"/>
    </reaction>
</comment>
<keyword evidence="5 11" id="KW-0808">Transferase</keyword>
<dbReference type="SUPFAM" id="SSF143631">
    <property type="entry name" value="ApbE-like"/>
    <property type="match status" value="1"/>
</dbReference>
<evidence type="ECO:0000256" key="7">
    <source>
        <dbReference type="ARBA" id="ARBA00022827"/>
    </source>
</evidence>
<name>A0A6I8LS66_9PSEU</name>
<keyword evidence="4" id="KW-0285">Flavoprotein</keyword>
<proteinExistence type="predicted"/>
<evidence type="ECO:0000256" key="8">
    <source>
        <dbReference type="ARBA" id="ARBA00022842"/>
    </source>
</evidence>
<dbReference type="Proteomes" id="UP000399805">
    <property type="component" value="Unassembled WGS sequence"/>
</dbReference>
<evidence type="ECO:0000256" key="10">
    <source>
        <dbReference type="ARBA" id="ARBA00048540"/>
    </source>
</evidence>
<evidence type="ECO:0000256" key="2">
    <source>
        <dbReference type="ARBA" id="ARBA00011955"/>
    </source>
</evidence>
<keyword evidence="12" id="KW-1185">Reference proteome</keyword>
<evidence type="ECO:0000256" key="6">
    <source>
        <dbReference type="ARBA" id="ARBA00022723"/>
    </source>
</evidence>
<keyword evidence="8" id="KW-0460">Magnesium</keyword>
<dbReference type="InterPro" id="IPR003374">
    <property type="entry name" value="ApbE-like_sf"/>
</dbReference>
<dbReference type="GO" id="GO:0046872">
    <property type="term" value="F:metal ion binding"/>
    <property type="evidence" value="ECO:0007669"/>
    <property type="project" value="UniProtKB-KW"/>
</dbReference>
<dbReference type="EC" id="2.7.1.180" evidence="2"/>
<dbReference type="Pfam" id="PF02424">
    <property type="entry name" value="ApbE"/>
    <property type="match status" value="2"/>
</dbReference>
<evidence type="ECO:0000256" key="9">
    <source>
        <dbReference type="ARBA" id="ARBA00031306"/>
    </source>
</evidence>
<dbReference type="RefSeq" id="WP_155545131.1">
    <property type="nucleotide sequence ID" value="NZ_CABVGP010000002.1"/>
</dbReference>
<protein>
    <recommendedName>
        <fullName evidence="3">FAD:protein FMN transferase</fullName>
        <ecNumber evidence="2">2.7.1.180</ecNumber>
    </recommendedName>
    <alternativeName>
        <fullName evidence="9">Flavin transferase</fullName>
    </alternativeName>
</protein>
<keyword evidence="7" id="KW-0274">FAD</keyword>
<comment type="cofactor">
    <cofactor evidence="1">
        <name>Mg(2+)</name>
        <dbReference type="ChEBI" id="CHEBI:18420"/>
    </cofactor>
</comment>
<dbReference type="AlphaFoldDB" id="A0A6I8LS66"/>
<evidence type="ECO:0000313" key="11">
    <source>
        <dbReference type="EMBL" id="VVJ19940.1"/>
    </source>
</evidence>
<dbReference type="GO" id="GO:0016740">
    <property type="term" value="F:transferase activity"/>
    <property type="evidence" value="ECO:0007669"/>
    <property type="project" value="UniProtKB-KW"/>
</dbReference>
<dbReference type="EMBL" id="CABVGP010000002">
    <property type="protein sequence ID" value="VVJ19940.1"/>
    <property type="molecule type" value="Genomic_DNA"/>
</dbReference>
<evidence type="ECO:0000256" key="5">
    <source>
        <dbReference type="ARBA" id="ARBA00022679"/>
    </source>
</evidence>
<dbReference type="Gene3D" id="3.10.520.10">
    <property type="entry name" value="ApbE-like domains"/>
    <property type="match status" value="2"/>
</dbReference>
<sequence length="259" mass="27394">MTTRVEQVMGLPISLDLRDDGDFAEIVDEVFAWFRDVDARFSPFKADSEVSRYDRGELTAAGLTDDLLEVLELCAYYEQLSGGAFRARLPGRGLDPCAVVKGWAVQRAADMLKAEGATTFCLNAGGDVVTAGEPEPGRPWRVGIRHPEQPLAVCAVLESRNGAIATSAAYERGSHIVDGRSGTPATGLMSVTIVAGDLVTADALATAAFAMGAEGITWAADRPDCEILIVDDSRRVHRTAGLALASGEAGRPRASARAS</sequence>
<evidence type="ECO:0000256" key="3">
    <source>
        <dbReference type="ARBA" id="ARBA00016337"/>
    </source>
</evidence>
<evidence type="ECO:0000256" key="1">
    <source>
        <dbReference type="ARBA" id="ARBA00001946"/>
    </source>
</evidence>
<reference evidence="11 12" key="1">
    <citation type="submission" date="2019-09" db="EMBL/GenBank/DDBJ databases">
        <authorList>
            <person name="Leyn A S."/>
        </authorList>
    </citation>
    <scope>NUCLEOTIDE SEQUENCE [LARGE SCALE GENOMIC DNA]</scope>
    <source>
        <strain evidence="11">AA231_1</strain>
    </source>
</reference>
<dbReference type="InterPro" id="IPR024932">
    <property type="entry name" value="ApbE"/>
</dbReference>
<organism evidence="11 12">
    <name type="scientific">Amycolatopsis camponoti</name>
    <dbReference type="NCBI Taxonomy" id="2606593"/>
    <lineage>
        <taxon>Bacteria</taxon>
        <taxon>Bacillati</taxon>
        <taxon>Actinomycetota</taxon>
        <taxon>Actinomycetes</taxon>
        <taxon>Pseudonocardiales</taxon>
        <taxon>Pseudonocardiaceae</taxon>
        <taxon>Amycolatopsis</taxon>
    </lineage>
</organism>
<dbReference type="PANTHER" id="PTHR30040">
    <property type="entry name" value="THIAMINE BIOSYNTHESIS LIPOPROTEIN APBE"/>
    <property type="match status" value="1"/>
</dbReference>
<gene>
    <name evidence="11" type="ORF">AA23TX_04961</name>
</gene>